<dbReference type="Pfam" id="PF21863">
    <property type="entry name" value="HTH_67"/>
    <property type="match status" value="1"/>
</dbReference>
<protein>
    <recommendedName>
        <fullName evidence="3">SalK</fullName>
    </recommendedName>
</protein>
<keyword evidence="2" id="KW-1185">Reference proteome</keyword>
<dbReference type="InterPro" id="IPR054058">
    <property type="entry name" value="HTH_67"/>
</dbReference>
<dbReference type="OrthoDB" id="157052at2"/>
<dbReference type="Proteomes" id="UP000248889">
    <property type="component" value="Unassembled WGS sequence"/>
</dbReference>
<comment type="caution">
    <text evidence="1">The sequence shown here is derived from an EMBL/GenBank/DDBJ whole genome shotgun (WGS) entry which is preliminary data.</text>
</comment>
<dbReference type="EMBL" id="QKYN01000182">
    <property type="protein sequence ID" value="RAG81046.1"/>
    <property type="molecule type" value="Genomic_DNA"/>
</dbReference>
<dbReference type="AlphaFoldDB" id="A0A2X0ITZ4"/>
<reference evidence="1 2" key="1">
    <citation type="submission" date="2018-06" db="EMBL/GenBank/DDBJ databases">
        <title>Streptacidiphilus pinicola sp. nov., isolated from pine grove soil.</title>
        <authorList>
            <person name="Roh S.G."/>
            <person name="Park S."/>
            <person name="Kim M.-K."/>
            <person name="Yun B.-R."/>
            <person name="Park J."/>
            <person name="Kim M.J."/>
            <person name="Kim Y.S."/>
            <person name="Kim S.B."/>
        </authorList>
    </citation>
    <scope>NUCLEOTIDE SEQUENCE [LARGE SCALE GENOMIC DNA]</scope>
    <source>
        <strain evidence="1 2">MMS16-CNU450</strain>
    </source>
</reference>
<evidence type="ECO:0000313" key="2">
    <source>
        <dbReference type="Proteomes" id="UP000248889"/>
    </source>
</evidence>
<accession>A0A2X0ITZ4</accession>
<sequence length="286" mass="30733">MTSSFARALWLRTEPLHAVVYFDPECRTLGRALGLKGFWMGYFVTRVGPLGAVGPALAGSVLGGFAPRSIERSLPAAWETVPPERALRERGRAAAAALRRAVPDVDERAAEWAAPMAAMVADAPTLARPLFAANQPLGERIADPVERLWQLTTGLREFRGDAHLAALADHGLDGVESLVLAAATGRVPAQTMRTDRGWTEDEWADAAERLRGRGLVDADARATARGRELRQAVEEATDRLAARLLRPLDEASTLRLLDGLAEPVRLLRAAGIPPPGNPIGLPDQDG</sequence>
<dbReference type="RefSeq" id="WP_111507268.1">
    <property type="nucleotide sequence ID" value="NZ_QKYN01000182.1"/>
</dbReference>
<dbReference type="NCBIfam" id="NF047719">
    <property type="entry name" value="SCO6745_fam_HTH"/>
    <property type="match status" value="1"/>
</dbReference>
<proteinExistence type="predicted"/>
<name>A0A2X0ITZ4_9ACTN</name>
<evidence type="ECO:0008006" key="3">
    <source>
        <dbReference type="Google" id="ProtNLM"/>
    </source>
</evidence>
<organism evidence="1 2">
    <name type="scientific">Streptacidiphilus pinicola</name>
    <dbReference type="NCBI Taxonomy" id="2219663"/>
    <lineage>
        <taxon>Bacteria</taxon>
        <taxon>Bacillati</taxon>
        <taxon>Actinomycetota</taxon>
        <taxon>Actinomycetes</taxon>
        <taxon>Kitasatosporales</taxon>
        <taxon>Streptomycetaceae</taxon>
        <taxon>Streptacidiphilus</taxon>
    </lineage>
</organism>
<evidence type="ECO:0000313" key="1">
    <source>
        <dbReference type="EMBL" id="RAG81046.1"/>
    </source>
</evidence>
<gene>
    <name evidence="1" type="ORF">DN069_34915</name>
</gene>